<reference evidence="6" key="1">
    <citation type="submission" date="2015-12" db="EMBL/GenBank/DDBJ databases">
        <title>Update maize B73 reference genome by single molecule sequencing technologies.</title>
        <authorList>
            <consortium name="Maize Genome Sequencing Project"/>
            <person name="Ware D."/>
        </authorList>
    </citation>
    <scope>NUCLEOTIDE SEQUENCE</scope>
    <source>
        <tissue evidence="6">Seedling</tissue>
    </source>
</reference>
<dbReference type="eggNOG" id="ENOG502QSGZ">
    <property type="taxonomic scope" value="Eukaryota"/>
</dbReference>
<name>A0A1D6PBV6_MAIZE</name>
<sequence>MATWKVAPALAAGCTAVLKPSELASVTCLELADICKEVGLPSGVLNIVTGLGPDAGAPLSAHPDVDKVTFTGSFETGKKIMASTAPMVKPVTLELGGKSPIVVFDDVDIDKAGSCGVRLLGRVLQRRPARRSQPRAVQGRRRLRRLLPGAVQGQRAVHVTDQARTSNRTTLVLSAAAYAAMASAGKAARLRDRRVVDVEYKRVPCGYMKDRNLSIRVEEKSRPPSNLSIRFLYQGGQTDTVAVDIATVGSSNWRFMARDHGPAWSTTQAPPGPLQFRLVVTGCYDGKWVWAELEVLPRRWEAGRVYDAGVQVSDVSREGCYLCDTHKWQ</sequence>
<dbReference type="InterPro" id="IPR007112">
    <property type="entry name" value="Expansin/allergen_DPBB_dom"/>
</dbReference>
<comment type="subcellular location">
    <subcellularLocation>
        <location evidence="1">Secreted</location>
    </subcellularLocation>
</comment>
<accession>A0A1D6PBV6</accession>
<keyword evidence="4" id="KW-0520">NAD</keyword>
<organism evidence="6">
    <name type="scientific">Zea mays</name>
    <name type="common">Maize</name>
    <dbReference type="NCBI Taxonomy" id="4577"/>
    <lineage>
        <taxon>Eukaryota</taxon>
        <taxon>Viridiplantae</taxon>
        <taxon>Streptophyta</taxon>
        <taxon>Embryophyta</taxon>
        <taxon>Tracheophyta</taxon>
        <taxon>Spermatophyta</taxon>
        <taxon>Magnoliopsida</taxon>
        <taxon>Liliopsida</taxon>
        <taxon>Poales</taxon>
        <taxon>Poaceae</taxon>
        <taxon>PACMAD clade</taxon>
        <taxon>Panicoideae</taxon>
        <taxon>Andropogonodae</taxon>
        <taxon>Andropogoneae</taxon>
        <taxon>Tripsacinae</taxon>
        <taxon>Zea</taxon>
    </lineage>
</organism>
<dbReference type="PROSITE" id="PS50842">
    <property type="entry name" value="EXPANSIN_EG45"/>
    <property type="match status" value="1"/>
</dbReference>
<dbReference type="InterPro" id="IPR007117">
    <property type="entry name" value="Expansin_CBD"/>
</dbReference>
<evidence type="ECO:0000256" key="5">
    <source>
        <dbReference type="RuleBase" id="RU003345"/>
    </source>
</evidence>
<evidence type="ECO:0000256" key="3">
    <source>
        <dbReference type="ARBA" id="ARBA00022525"/>
    </source>
</evidence>
<evidence type="ECO:0000256" key="1">
    <source>
        <dbReference type="ARBA" id="ARBA00004613"/>
    </source>
</evidence>
<dbReference type="SUPFAM" id="SSF50685">
    <property type="entry name" value="Barwin-like endoglucanases"/>
    <property type="match status" value="1"/>
</dbReference>
<dbReference type="SUPFAM" id="SSF49590">
    <property type="entry name" value="PHL pollen allergen"/>
    <property type="match status" value="1"/>
</dbReference>
<comment type="similarity">
    <text evidence="2 5">Belongs to the aldehyde dehydrogenase family.</text>
</comment>
<keyword evidence="5" id="KW-0560">Oxidoreductase</keyword>
<dbReference type="AlphaFoldDB" id="A0A1D6PBV6"/>
<dbReference type="InterPro" id="IPR036749">
    <property type="entry name" value="Expansin_CBD_sf"/>
</dbReference>
<evidence type="ECO:0000256" key="2">
    <source>
        <dbReference type="ARBA" id="ARBA00009986"/>
    </source>
</evidence>
<dbReference type="InterPro" id="IPR029510">
    <property type="entry name" value="Ald_DH_CS_GLU"/>
</dbReference>
<evidence type="ECO:0000256" key="4">
    <source>
        <dbReference type="ARBA" id="ARBA00023027"/>
    </source>
</evidence>
<dbReference type="PANTHER" id="PTHR43860:SF2">
    <property type="entry name" value="BETAINE ALDEHYDE DEHYDROGENASE-RELATED"/>
    <property type="match status" value="1"/>
</dbReference>
<dbReference type="IntAct" id="A0A1D6PBV6">
    <property type="interactions" value="2"/>
</dbReference>
<dbReference type="Gene3D" id="3.40.605.10">
    <property type="entry name" value="Aldehyde Dehydrogenase, Chain A, domain 1"/>
    <property type="match status" value="1"/>
</dbReference>
<dbReference type="Gene3D" id="2.40.40.10">
    <property type="entry name" value="RlpA-like domain"/>
    <property type="match status" value="1"/>
</dbReference>
<dbReference type="PANTHER" id="PTHR43860">
    <property type="entry name" value="BETAINE ALDEHYDE DEHYDROGENASE"/>
    <property type="match status" value="1"/>
</dbReference>
<dbReference type="PROSITE" id="PS50843">
    <property type="entry name" value="EXPANSIN_CBD"/>
    <property type="match status" value="1"/>
</dbReference>
<keyword evidence="3" id="KW-0964">Secreted</keyword>
<dbReference type="InterPro" id="IPR015590">
    <property type="entry name" value="Aldehyde_DH_dom"/>
</dbReference>
<dbReference type="InParanoid" id="A0A1D6PBV6"/>
<dbReference type="GO" id="GO:0004029">
    <property type="term" value="F:aldehyde dehydrogenase (NAD+) activity"/>
    <property type="evidence" value="ECO:0007669"/>
    <property type="project" value="UniProtKB-ARBA"/>
</dbReference>
<dbReference type="InterPro" id="IPR036908">
    <property type="entry name" value="RlpA-like_sf"/>
</dbReference>
<dbReference type="Pfam" id="PF01357">
    <property type="entry name" value="Expansin_C"/>
    <property type="match status" value="1"/>
</dbReference>
<dbReference type="PROSITE" id="PS00687">
    <property type="entry name" value="ALDEHYDE_DEHYDR_GLU"/>
    <property type="match status" value="1"/>
</dbReference>
<dbReference type="Gene3D" id="2.60.40.760">
    <property type="entry name" value="Expansin, cellulose-binding-like domain"/>
    <property type="match status" value="1"/>
</dbReference>
<dbReference type="Pfam" id="PF00171">
    <property type="entry name" value="Aldedh"/>
    <property type="match status" value="1"/>
</dbReference>
<dbReference type="ExpressionAtlas" id="A0A1D6PBV6">
    <property type="expression patterns" value="baseline and differential"/>
</dbReference>
<protein>
    <submittedName>
        <fullName evidence="6">Betaine aldehyde dehydrogenase 2 mitochondrial</fullName>
    </submittedName>
</protein>
<gene>
    <name evidence="6" type="ORF">ZEAMMB73_Zm00001d047608</name>
</gene>
<dbReference type="SUPFAM" id="SSF53720">
    <property type="entry name" value="ALDH-like"/>
    <property type="match status" value="1"/>
</dbReference>
<dbReference type="STRING" id="4577.A0A1D6PBV6"/>
<dbReference type="SMR" id="A0A1D6PBV6"/>
<proteinExistence type="inferred from homology"/>
<dbReference type="EMBL" id="CM000785">
    <property type="protein sequence ID" value="AQL07113.1"/>
    <property type="molecule type" value="Genomic_DNA"/>
</dbReference>
<dbReference type="InterPro" id="IPR016162">
    <property type="entry name" value="Ald_DH_N"/>
</dbReference>
<evidence type="ECO:0000313" key="6">
    <source>
        <dbReference type="EMBL" id="AQL07113.1"/>
    </source>
</evidence>
<dbReference type="GO" id="GO:0005576">
    <property type="term" value="C:extracellular region"/>
    <property type="evidence" value="ECO:0007669"/>
    <property type="project" value="UniProtKB-SubCell"/>
</dbReference>
<dbReference type="InterPro" id="IPR016161">
    <property type="entry name" value="Ald_DH/histidinol_DH"/>
</dbReference>